<evidence type="ECO:0008006" key="3">
    <source>
        <dbReference type="Google" id="ProtNLM"/>
    </source>
</evidence>
<dbReference type="PROSITE" id="PS51257">
    <property type="entry name" value="PROKAR_LIPOPROTEIN"/>
    <property type="match status" value="1"/>
</dbReference>
<evidence type="ECO:0000313" key="1">
    <source>
        <dbReference type="EMBL" id="GHC61029.1"/>
    </source>
</evidence>
<evidence type="ECO:0000313" key="2">
    <source>
        <dbReference type="Proteomes" id="UP000638981"/>
    </source>
</evidence>
<comment type="caution">
    <text evidence="1">The sequence shown here is derived from an EMBL/GenBank/DDBJ whole genome shotgun (WGS) entry which is preliminary data.</text>
</comment>
<reference evidence="1" key="2">
    <citation type="submission" date="2020-09" db="EMBL/GenBank/DDBJ databases">
        <authorList>
            <person name="Sun Q."/>
            <person name="Kim S."/>
        </authorList>
    </citation>
    <scope>NUCLEOTIDE SEQUENCE</scope>
    <source>
        <strain evidence="1">KCTC 23310</strain>
    </source>
</reference>
<dbReference type="RefSeq" id="WP_189412143.1">
    <property type="nucleotide sequence ID" value="NZ_BMYJ01000008.1"/>
</dbReference>
<keyword evidence="2" id="KW-1185">Reference proteome</keyword>
<dbReference type="AlphaFoldDB" id="A0A918TTB9"/>
<accession>A0A918TTB9</accession>
<dbReference type="Proteomes" id="UP000638981">
    <property type="component" value="Unassembled WGS sequence"/>
</dbReference>
<reference evidence="1" key="1">
    <citation type="journal article" date="2014" name="Int. J. Syst. Evol. Microbiol.">
        <title>Complete genome sequence of Corynebacterium casei LMG S-19264T (=DSM 44701T), isolated from a smear-ripened cheese.</title>
        <authorList>
            <consortium name="US DOE Joint Genome Institute (JGI-PGF)"/>
            <person name="Walter F."/>
            <person name="Albersmeier A."/>
            <person name="Kalinowski J."/>
            <person name="Ruckert C."/>
        </authorList>
    </citation>
    <scope>NUCLEOTIDE SEQUENCE</scope>
    <source>
        <strain evidence="1">KCTC 23310</strain>
    </source>
</reference>
<gene>
    <name evidence="1" type="ORF">GCM10007315_26240</name>
</gene>
<protein>
    <recommendedName>
        <fullName evidence="3">Lipoprotein</fullName>
    </recommendedName>
</protein>
<sequence>MMRVWAFGLVAVVWVGCAGAEGLARNGSECDNLPTDLLEQSFADRKALFTQGVAEKYGWRVHDPAFEAATGMVENAFEQESPKPVLSYERMVYQSTDVDANGKDELVVFGNYLQGGPGRYRYEYRLTLFCDFDDPRTSYCDSDIFNNGRSVRYQMRDFQRYERLPHFQTFMWEMDYRETDNGSGGLTSYRYGAVFFHAEPAQTAQNGPIDIALFTSAQPKIALTSLYSTNSEYPEQGETSFGAEIFGVRADGFVQLAFCTWMIK</sequence>
<name>A0A918TTB9_9RHOB</name>
<organism evidence="1 2">
    <name type="scientific">Neogemmobacter tilapiae</name>
    <dbReference type="NCBI Taxonomy" id="875041"/>
    <lineage>
        <taxon>Bacteria</taxon>
        <taxon>Pseudomonadati</taxon>
        <taxon>Pseudomonadota</taxon>
        <taxon>Alphaproteobacteria</taxon>
        <taxon>Rhodobacterales</taxon>
        <taxon>Paracoccaceae</taxon>
        <taxon>Neogemmobacter</taxon>
    </lineage>
</organism>
<proteinExistence type="predicted"/>
<dbReference type="EMBL" id="BMYJ01000008">
    <property type="protein sequence ID" value="GHC61029.1"/>
    <property type="molecule type" value="Genomic_DNA"/>
</dbReference>